<keyword evidence="2" id="KW-1185">Reference proteome</keyword>
<accession>A0ABQ9IBC0</accession>
<proteinExistence type="predicted"/>
<protein>
    <submittedName>
        <fullName evidence="1">Uncharacterized protein</fullName>
    </submittedName>
</protein>
<dbReference type="EMBL" id="JARBHB010000002">
    <property type="protein sequence ID" value="KAJ8893970.1"/>
    <property type="molecule type" value="Genomic_DNA"/>
</dbReference>
<dbReference type="Proteomes" id="UP001159363">
    <property type="component" value="Chromosome 2"/>
</dbReference>
<reference evidence="1 2" key="1">
    <citation type="submission" date="2023-02" db="EMBL/GenBank/DDBJ databases">
        <title>LHISI_Scaffold_Assembly.</title>
        <authorList>
            <person name="Stuart O.P."/>
            <person name="Cleave R."/>
            <person name="Magrath M.J.L."/>
            <person name="Mikheyev A.S."/>
        </authorList>
    </citation>
    <scope>NUCLEOTIDE SEQUENCE [LARGE SCALE GENOMIC DNA]</scope>
    <source>
        <strain evidence="1">Daus_M_001</strain>
        <tissue evidence="1">Leg muscle</tissue>
    </source>
</reference>
<organism evidence="1 2">
    <name type="scientific">Dryococelus australis</name>
    <dbReference type="NCBI Taxonomy" id="614101"/>
    <lineage>
        <taxon>Eukaryota</taxon>
        <taxon>Metazoa</taxon>
        <taxon>Ecdysozoa</taxon>
        <taxon>Arthropoda</taxon>
        <taxon>Hexapoda</taxon>
        <taxon>Insecta</taxon>
        <taxon>Pterygota</taxon>
        <taxon>Neoptera</taxon>
        <taxon>Polyneoptera</taxon>
        <taxon>Phasmatodea</taxon>
        <taxon>Verophasmatodea</taxon>
        <taxon>Anareolatae</taxon>
        <taxon>Phasmatidae</taxon>
        <taxon>Eurycanthinae</taxon>
        <taxon>Dryococelus</taxon>
    </lineage>
</organism>
<evidence type="ECO:0000313" key="1">
    <source>
        <dbReference type="EMBL" id="KAJ8893970.1"/>
    </source>
</evidence>
<evidence type="ECO:0000313" key="2">
    <source>
        <dbReference type="Proteomes" id="UP001159363"/>
    </source>
</evidence>
<sequence>MTARDALILKANKLVGNGTMNQSERYMSYDLNTEAVRYGRVNESKAIYIFQEKFNEQVMLFELFIRQSINFWS</sequence>
<comment type="caution">
    <text evidence="1">The sequence shown here is derived from an EMBL/GenBank/DDBJ whole genome shotgun (WGS) entry which is preliminary data.</text>
</comment>
<gene>
    <name evidence="1" type="ORF">PR048_006571</name>
</gene>
<name>A0ABQ9IBC0_9NEOP</name>